<dbReference type="AlphaFoldDB" id="A0A4P2QRZ6"/>
<feature type="compositionally biased region" description="Gly residues" evidence="1">
    <location>
        <begin position="28"/>
        <end position="83"/>
    </location>
</feature>
<feature type="chain" id="PRO_5020890819" description="Cellulosomal protein" evidence="2">
    <location>
        <begin position="17"/>
        <end position="612"/>
    </location>
</feature>
<keyword evidence="2" id="KW-0732">Signal</keyword>
<proteinExistence type="predicted"/>
<dbReference type="Pfam" id="PF08757">
    <property type="entry name" value="CotH"/>
    <property type="match status" value="1"/>
</dbReference>
<dbReference type="Proteomes" id="UP000295497">
    <property type="component" value="Chromosome"/>
</dbReference>
<organism evidence="3 4">
    <name type="scientific">Sorangium cellulosum</name>
    <name type="common">Polyangium cellulosum</name>
    <dbReference type="NCBI Taxonomy" id="56"/>
    <lineage>
        <taxon>Bacteria</taxon>
        <taxon>Pseudomonadati</taxon>
        <taxon>Myxococcota</taxon>
        <taxon>Polyangia</taxon>
        <taxon>Polyangiales</taxon>
        <taxon>Polyangiaceae</taxon>
        <taxon>Sorangium</taxon>
    </lineage>
</organism>
<sequence length="612" mass="65375">MNLRSLRYLLPFAALAAAPLVGCGGSEDPGASGAGAGGSGGGSGTTGTGGNGMGGDGTGGGGTGGNGTGGNGAGGDGGAGGSPKDGPDYDRAFPQDRVPRIDITIAPEKWQEMIDDMVSMIGEFGAQGPGVFQPPQEWVDACNELVAGDECTIELFGSPAEGTCSVLPGGLTCLPKPQDPGEFEPPQDWIDACNDLAASDPCTIDIFGTETPGTCTEEEAGLACMPAGPGGPGGDPGLSSSVDLIPRSPVYVECEVATEDRKWEHVGIRLRGNASLLLPWGAGNWKLPLRLNFDRFEDEYPETKNQRFYGFDGLAFTSSYLDPSLLREKLGTDIFAKAGIPAPATAFYRVFIDHGDGPIYFGLYTGIEVPSDDSFLDRHFGGHKGNVYKPDGTGARWETWDPDTLVKQNHEEEADFSDARALFDALHEDRTDAAAWRAGLEARLDVDGFLHWLALNTVIEDWDVYGRLPHNYYLYSDPNKGGQFTWIPWDHTFAWTDPDSAGAIVGLKALPLDMSEVSEQWPLIRYLLDDPVYLEIYRDYVRQAAEVEYEPAAAEAWFKAAHDLIAPYVVGPEGEIEGHTHLASPADFDNGLATLIAHAKGRAADVEAYLAQ</sequence>
<feature type="signal peptide" evidence="2">
    <location>
        <begin position="1"/>
        <end position="16"/>
    </location>
</feature>
<evidence type="ECO:0000313" key="4">
    <source>
        <dbReference type="Proteomes" id="UP000295497"/>
    </source>
</evidence>
<dbReference type="RefSeq" id="WP_129576513.1">
    <property type="nucleotide sequence ID" value="NZ_CP012672.1"/>
</dbReference>
<dbReference type="PANTHER" id="PTHR40050:SF1">
    <property type="entry name" value="INNER SPORE COAT PROTEIN H"/>
    <property type="match status" value="1"/>
</dbReference>
<evidence type="ECO:0000256" key="1">
    <source>
        <dbReference type="SAM" id="MobiDB-lite"/>
    </source>
</evidence>
<evidence type="ECO:0000313" key="3">
    <source>
        <dbReference type="EMBL" id="AUX33024.1"/>
    </source>
</evidence>
<name>A0A4P2QRZ6_SORCE</name>
<reference evidence="3 4" key="1">
    <citation type="submission" date="2015-09" db="EMBL/GenBank/DDBJ databases">
        <title>Sorangium comparison.</title>
        <authorList>
            <person name="Zaburannyi N."/>
            <person name="Bunk B."/>
            <person name="Overmann J."/>
            <person name="Mueller R."/>
        </authorList>
    </citation>
    <scope>NUCLEOTIDE SEQUENCE [LARGE SCALE GENOMIC DNA]</scope>
    <source>
        <strain evidence="3 4">So ce836</strain>
    </source>
</reference>
<evidence type="ECO:0000256" key="2">
    <source>
        <dbReference type="SAM" id="SignalP"/>
    </source>
</evidence>
<feature type="compositionally biased region" description="Basic and acidic residues" evidence="1">
    <location>
        <begin position="85"/>
        <end position="96"/>
    </location>
</feature>
<feature type="region of interest" description="Disordered" evidence="1">
    <location>
        <begin position="28"/>
        <end position="96"/>
    </location>
</feature>
<dbReference type="InterPro" id="IPR014867">
    <property type="entry name" value="Spore_coat_CotH_CotH2/3/7"/>
</dbReference>
<protein>
    <recommendedName>
        <fullName evidence="5">Cellulosomal protein</fullName>
    </recommendedName>
</protein>
<gene>
    <name evidence="3" type="ORF">SOCE836_051760</name>
</gene>
<dbReference type="EMBL" id="CP012672">
    <property type="protein sequence ID" value="AUX33024.1"/>
    <property type="molecule type" value="Genomic_DNA"/>
</dbReference>
<accession>A0A4P2QRZ6</accession>
<evidence type="ECO:0008006" key="5">
    <source>
        <dbReference type="Google" id="ProtNLM"/>
    </source>
</evidence>
<dbReference type="PANTHER" id="PTHR40050">
    <property type="entry name" value="INNER SPORE COAT PROTEIN H"/>
    <property type="match status" value="1"/>
</dbReference>